<keyword evidence="2" id="KW-1133">Transmembrane helix</keyword>
<name>A0AAD5QIU1_PARTN</name>
<keyword evidence="4" id="KW-1185">Reference proteome</keyword>
<evidence type="ECO:0000256" key="1">
    <source>
        <dbReference type="SAM" id="MobiDB-lite"/>
    </source>
</evidence>
<gene>
    <name evidence="3" type="ORF">KIN20_008300</name>
</gene>
<protein>
    <recommendedName>
        <fullName evidence="5">GPI transamidase component PIG-T</fullName>
    </recommendedName>
</protein>
<dbReference type="GO" id="GO:0042765">
    <property type="term" value="C:GPI-anchor transamidase complex"/>
    <property type="evidence" value="ECO:0007669"/>
    <property type="project" value="InterPro"/>
</dbReference>
<evidence type="ECO:0008006" key="5">
    <source>
        <dbReference type="Google" id="ProtNLM"/>
    </source>
</evidence>
<dbReference type="AlphaFoldDB" id="A0AAD5QIU1"/>
<feature type="transmembrane region" description="Helical" evidence="2">
    <location>
        <begin position="413"/>
        <end position="430"/>
    </location>
</feature>
<sequence length="442" mass="50387">MTRVVPEQTSSPKLAFRRSGSTPAESMLHLRYSAVGKEAICTENMTPWKKLLPCKQHGLVTLLNPVKLFESVYHSVGFQLKPICENLKCHWLLELVVNTVFDIPLKTRKLDWNLFELFNREITGVCNVATSSKVMVKLNEKNLHLTPKPSEIIDESLAIYDLRKVPTVPAFSIHGLYDNMFDGSSRQEDRSISVSSFISGTDQQSSVLISILRNEGASQDIIYTHQLPWFLMIYYHTLSLTCRYLTDQKDQMIESPTLYKRYFVPSISRRRPALIELQFELLGDSECRLQLEFEKAFLRLREYPPDANHGMYVPGAVVTLLGSNNTSPRENLDHSARGMSTCESRFSCDHHIVLHGNVLLVTLPVPDFSMPFNVICFVMTTVSLCFGPIHGFSTKMLIPVNSALPRSSFMKKVFRLFLAVLLVLAAYAQYREMSLHEIRKKN</sequence>
<dbReference type="GO" id="GO:0016255">
    <property type="term" value="P:attachment of GPI anchor to protein"/>
    <property type="evidence" value="ECO:0007669"/>
    <property type="project" value="InterPro"/>
</dbReference>
<keyword evidence="2" id="KW-0812">Transmembrane</keyword>
<proteinExistence type="predicted"/>
<evidence type="ECO:0000256" key="2">
    <source>
        <dbReference type="SAM" id="Phobius"/>
    </source>
</evidence>
<dbReference type="Pfam" id="PF04113">
    <property type="entry name" value="Gpi16"/>
    <property type="match status" value="1"/>
</dbReference>
<accession>A0AAD5QIU1</accession>
<evidence type="ECO:0000313" key="3">
    <source>
        <dbReference type="EMBL" id="KAJ1352107.1"/>
    </source>
</evidence>
<dbReference type="EMBL" id="JAHQIW010001307">
    <property type="protein sequence ID" value="KAJ1352107.1"/>
    <property type="molecule type" value="Genomic_DNA"/>
</dbReference>
<dbReference type="InterPro" id="IPR007245">
    <property type="entry name" value="PIG-T"/>
</dbReference>
<keyword evidence="2" id="KW-0472">Membrane</keyword>
<feature type="transmembrane region" description="Helical" evidence="2">
    <location>
        <begin position="370"/>
        <end position="392"/>
    </location>
</feature>
<feature type="region of interest" description="Disordered" evidence="1">
    <location>
        <begin position="1"/>
        <end position="20"/>
    </location>
</feature>
<dbReference type="PANTHER" id="PTHR12959">
    <property type="entry name" value="GPI TRANSAMIDASE COMPONENT PIG-T-RELATED"/>
    <property type="match status" value="1"/>
</dbReference>
<evidence type="ECO:0000313" key="4">
    <source>
        <dbReference type="Proteomes" id="UP001196413"/>
    </source>
</evidence>
<reference evidence="3" key="1">
    <citation type="submission" date="2021-06" db="EMBL/GenBank/DDBJ databases">
        <title>Parelaphostrongylus tenuis whole genome reference sequence.</title>
        <authorList>
            <person name="Garwood T.J."/>
            <person name="Larsen P.A."/>
            <person name="Fountain-Jones N.M."/>
            <person name="Garbe J.R."/>
            <person name="Macchietto M.G."/>
            <person name="Kania S.A."/>
            <person name="Gerhold R.W."/>
            <person name="Richards J.E."/>
            <person name="Wolf T.M."/>
        </authorList>
    </citation>
    <scope>NUCLEOTIDE SEQUENCE</scope>
    <source>
        <strain evidence="3">MNPRO001-30</strain>
        <tissue evidence="3">Meninges</tissue>
    </source>
</reference>
<organism evidence="3 4">
    <name type="scientific">Parelaphostrongylus tenuis</name>
    <name type="common">Meningeal worm</name>
    <dbReference type="NCBI Taxonomy" id="148309"/>
    <lineage>
        <taxon>Eukaryota</taxon>
        <taxon>Metazoa</taxon>
        <taxon>Ecdysozoa</taxon>
        <taxon>Nematoda</taxon>
        <taxon>Chromadorea</taxon>
        <taxon>Rhabditida</taxon>
        <taxon>Rhabditina</taxon>
        <taxon>Rhabditomorpha</taxon>
        <taxon>Strongyloidea</taxon>
        <taxon>Metastrongylidae</taxon>
        <taxon>Parelaphostrongylus</taxon>
    </lineage>
</organism>
<dbReference type="PANTHER" id="PTHR12959:SF11">
    <property type="entry name" value="GPI TRANSAMIDASE COMPONENT PIG-T"/>
    <property type="match status" value="1"/>
</dbReference>
<dbReference type="Proteomes" id="UP001196413">
    <property type="component" value="Unassembled WGS sequence"/>
</dbReference>
<comment type="caution">
    <text evidence="3">The sequence shown here is derived from an EMBL/GenBank/DDBJ whole genome shotgun (WGS) entry which is preliminary data.</text>
</comment>